<keyword evidence="15" id="KW-1185">Reference proteome</keyword>
<reference evidence="14 15" key="1">
    <citation type="journal article" date="2014" name="PLoS Genet.">
        <title>Analysis of the Phlebiopsis gigantea genome, transcriptome and secretome provides insight into its pioneer colonization strategies of wood.</title>
        <authorList>
            <person name="Hori C."/>
            <person name="Ishida T."/>
            <person name="Igarashi K."/>
            <person name="Samejima M."/>
            <person name="Suzuki H."/>
            <person name="Master E."/>
            <person name="Ferreira P."/>
            <person name="Ruiz-Duenas F.J."/>
            <person name="Held B."/>
            <person name="Canessa P."/>
            <person name="Larrondo L.F."/>
            <person name="Schmoll M."/>
            <person name="Druzhinina I.S."/>
            <person name="Kubicek C.P."/>
            <person name="Gaskell J.A."/>
            <person name="Kersten P."/>
            <person name="St John F."/>
            <person name="Glasner J."/>
            <person name="Sabat G."/>
            <person name="Splinter BonDurant S."/>
            <person name="Syed K."/>
            <person name="Yadav J."/>
            <person name="Mgbeahuruike A.C."/>
            <person name="Kovalchuk A."/>
            <person name="Asiegbu F.O."/>
            <person name="Lackner G."/>
            <person name="Hoffmeister D."/>
            <person name="Rencoret J."/>
            <person name="Gutierrez A."/>
            <person name="Sun H."/>
            <person name="Lindquist E."/>
            <person name="Barry K."/>
            <person name="Riley R."/>
            <person name="Grigoriev I.V."/>
            <person name="Henrissat B."/>
            <person name="Kues U."/>
            <person name="Berka R.M."/>
            <person name="Martinez A.T."/>
            <person name="Covert S.F."/>
            <person name="Blanchette R.A."/>
            <person name="Cullen D."/>
        </authorList>
    </citation>
    <scope>NUCLEOTIDE SEQUENCE [LARGE SCALE GENOMIC DNA]</scope>
    <source>
        <strain evidence="14 15">11061_1 CR5-6</strain>
    </source>
</reference>
<comment type="subcellular location">
    <subcellularLocation>
        <location evidence="1 11">Nucleus</location>
    </subcellularLocation>
</comment>
<comment type="catalytic activity">
    <reaction evidence="10 11">
        <text>Couples ATP hydrolysis with the unwinding of duplex DNA by translocating in the 3'-5' direction.</text>
        <dbReference type="EC" id="5.6.2.4"/>
    </reaction>
</comment>
<keyword evidence="7" id="KW-0238">DNA-binding</keyword>
<keyword evidence="6 11" id="KW-0067">ATP-binding</keyword>
<dbReference type="SUPFAM" id="SSF52540">
    <property type="entry name" value="P-loop containing nucleoside triphosphate hydrolases"/>
    <property type="match status" value="1"/>
</dbReference>
<feature type="domain" description="Helicase C-terminal" evidence="13">
    <location>
        <begin position="291"/>
        <end position="443"/>
    </location>
</feature>
<sequence>MGPDSDDALWGHFGPENGEVEIVNDPPLHWQPVAPLSTHILHQPSRTISVDSSRPYEPDAELTKRPYYKDLVDVRESVFKIQSWRENQLETICSVMDGYDTFNLMPTGGGKSLTFQLPAVVMNRLKKQITIVISPLIALMVDQQRSLEERGVNTIILNSESTQHHASLLHSHGSRPALVYVSPEKIITSSWLQRTLLELYNQDRLFMLAVDEAHTITSWGNTFRETLSELCWLRENLPNTPIMALTATATVQHREEIINTLCISRCKMFTMSLNRPNLNYVVKRKSDRNGLIKDIAEFIQSKHMGQTGIIYRQSRKDCEDLATILTEAWGIHAQAFHAKLEPEEKKRVQAMWQRGEIKVVVATIAFGMGVDKKDVRFVIHYALPGSMSEYYQETGRAGRDGNPSDCILYYQYSDAQWLMKCAFQDGKNELASKQLRADARRVVEYCLNNTDCRRTQTLSYFSQEFPREMCKGQCDNCRDKSPINWEDVSYEAYDFIRLAEEVHASRQDATRIMLIDTFLGKTGESVKNKRFDQLKSFGVRRGTNRGRAERLFDELTCKQVFEPHYVSNNNTHKKQLTEYFLVCAMRSLVCSLYRD</sequence>
<dbReference type="CDD" id="cd17920">
    <property type="entry name" value="DEXHc_RecQ"/>
    <property type="match status" value="1"/>
</dbReference>
<dbReference type="GO" id="GO:0016887">
    <property type="term" value="F:ATP hydrolysis activity"/>
    <property type="evidence" value="ECO:0007669"/>
    <property type="project" value="RHEA"/>
</dbReference>
<evidence type="ECO:0000256" key="1">
    <source>
        <dbReference type="ARBA" id="ARBA00004123"/>
    </source>
</evidence>
<keyword evidence="3 11" id="KW-0547">Nucleotide-binding</keyword>
<dbReference type="InterPro" id="IPR032284">
    <property type="entry name" value="RecQ_Zn-bd"/>
</dbReference>
<dbReference type="CDD" id="cd18794">
    <property type="entry name" value="SF2_C_RecQ"/>
    <property type="match status" value="1"/>
</dbReference>
<evidence type="ECO:0000256" key="9">
    <source>
        <dbReference type="ARBA" id="ARBA00023242"/>
    </source>
</evidence>
<dbReference type="GO" id="GO:0003677">
    <property type="term" value="F:DNA binding"/>
    <property type="evidence" value="ECO:0007669"/>
    <property type="project" value="UniProtKB-KW"/>
</dbReference>
<dbReference type="GO" id="GO:0000724">
    <property type="term" value="P:double-strand break repair via homologous recombination"/>
    <property type="evidence" value="ECO:0007669"/>
    <property type="project" value="TreeGrafter"/>
</dbReference>
<keyword evidence="9 11" id="KW-0539">Nucleus</keyword>
<dbReference type="Gene3D" id="3.40.50.300">
    <property type="entry name" value="P-loop containing nucleotide triphosphate hydrolases"/>
    <property type="match status" value="2"/>
</dbReference>
<keyword evidence="4 11" id="KW-0378">Hydrolase</keyword>
<dbReference type="InterPro" id="IPR036390">
    <property type="entry name" value="WH_DNA-bd_sf"/>
</dbReference>
<keyword evidence="8" id="KW-0413">Isomerase</keyword>
<dbReference type="Gene3D" id="1.10.10.10">
    <property type="entry name" value="Winged helix-like DNA-binding domain superfamily/Winged helix DNA-binding domain"/>
    <property type="match status" value="1"/>
</dbReference>
<dbReference type="GO" id="GO:0009378">
    <property type="term" value="F:four-way junction helicase activity"/>
    <property type="evidence" value="ECO:0007669"/>
    <property type="project" value="TreeGrafter"/>
</dbReference>
<dbReference type="EMBL" id="KN840605">
    <property type="protein sequence ID" value="KIP03666.1"/>
    <property type="molecule type" value="Genomic_DNA"/>
</dbReference>
<evidence type="ECO:0000256" key="6">
    <source>
        <dbReference type="ARBA" id="ARBA00022840"/>
    </source>
</evidence>
<protein>
    <recommendedName>
        <fullName evidence="11">ATP-dependent DNA helicase</fullName>
        <ecNumber evidence="11">5.6.2.4</ecNumber>
    </recommendedName>
</protein>
<evidence type="ECO:0000256" key="7">
    <source>
        <dbReference type="ARBA" id="ARBA00023125"/>
    </source>
</evidence>
<dbReference type="Pfam" id="PF16124">
    <property type="entry name" value="RecQ_Zn_bind"/>
    <property type="match status" value="1"/>
</dbReference>
<dbReference type="InterPro" id="IPR014001">
    <property type="entry name" value="Helicase_ATP-bd"/>
</dbReference>
<dbReference type="InterPro" id="IPR036388">
    <property type="entry name" value="WH-like_DNA-bd_sf"/>
</dbReference>
<dbReference type="SUPFAM" id="SSF46785">
    <property type="entry name" value="Winged helix' DNA-binding domain"/>
    <property type="match status" value="1"/>
</dbReference>
<dbReference type="GO" id="GO:0005524">
    <property type="term" value="F:ATP binding"/>
    <property type="evidence" value="ECO:0007669"/>
    <property type="project" value="UniProtKB-KW"/>
</dbReference>
<dbReference type="Pfam" id="PF09382">
    <property type="entry name" value="RQC"/>
    <property type="match status" value="1"/>
</dbReference>
<evidence type="ECO:0000256" key="3">
    <source>
        <dbReference type="ARBA" id="ARBA00022741"/>
    </source>
</evidence>
<dbReference type="HOGENOM" id="CLU_001103_12_3_1"/>
<dbReference type="Pfam" id="PF00270">
    <property type="entry name" value="DEAD"/>
    <property type="match status" value="1"/>
</dbReference>
<keyword evidence="5 11" id="KW-0347">Helicase</keyword>
<evidence type="ECO:0000256" key="4">
    <source>
        <dbReference type="ARBA" id="ARBA00022801"/>
    </source>
</evidence>
<evidence type="ECO:0000256" key="11">
    <source>
        <dbReference type="RuleBase" id="RU364117"/>
    </source>
</evidence>
<dbReference type="GO" id="GO:0005694">
    <property type="term" value="C:chromosome"/>
    <property type="evidence" value="ECO:0007669"/>
    <property type="project" value="TreeGrafter"/>
</dbReference>
<dbReference type="Proteomes" id="UP000053257">
    <property type="component" value="Unassembled WGS sequence"/>
</dbReference>
<dbReference type="SMART" id="SM00490">
    <property type="entry name" value="HELICc"/>
    <property type="match status" value="1"/>
</dbReference>
<evidence type="ECO:0000256" key="10">
    <source>
        <dbReference type="ARBA" id="ARBA00034617"/>
    </source>
</evidence>
<evidence type="ECO:0000256" key="8">
    <source>
        <dbReference type="ARBA" id="ARBA00023235"/>
    </source>
</evidence>
<evidence type="ECO:0000313" key="15">
    <source>
        <dbReference type="Proteomes" id="UP000053257"/>
    </source>
</evidence>
<dbReference type="AlphaFoldDB" id="A0A0C3RT08"/>
<dbReference type="STRING" id="745531.A0A0C3RT08"/>
<dbReference type="GO" id="GO:0043138">
    <property type="term" value="F:3'-5' DNA helicase activity"/>
    <property type="evidence" value="ECO:0007669"/>
    <property type="project" value="UniProtKB-EC"/>
</dbReference>
<dbReference type="OrthoDB" id="10261556at2759"/>
<gene>
    <name evidence="14" type="ORF">PHLGIDRAFT_77200</name>
</gene>
<dbReference type="InterPro" id="IPR001650">
    <property type="entry name" value="Helicase_C-like"/>
</dbReference>
<evidence type="ECO:0000259" key="13">
    <source>
        <dbReference type="PROSITE" id="PS51194"/>
    </source>
</evidence>
<accession>A0A0C3RT08</accession>
<dbReference type="PANTHER" id="PTHR13710">
    <property type="entry name" value="DNA HELICASE RECQ FAMILY MEMBER"/>
    <property type="match status" value="1"/>
</dbReference>
<comment type="catalytic activity">
    <reaction evidence="11">
        <text>ATP + H2O = ADP + phosphate + H(+)</text>
        <dbReference type="Rhea" id="RHEA:13065"/>
        <dbReference type="ChEBI" id="CHEBI:15377"/>
        <dbReference type="ChEBI" id="CHEBI:15378"/>
        <dbReference type="ChEBI" id="CHEBI:30616"/>
        <dbReference type="ChEBI" id="CHEBI:43474"/>
        <dbReference type="ChEBI" id="CHEBI:456216"/>
    </reaction>
</comment>
<comment type="similarity">
    <text evidence="2 11">Belongs to the helicase family. RecQ subfamily.</text>
</comment>
<proteinExistence type="inferred from homology"/>
<dbReference type="NCBIfam" id="TIGR00614">
    <property type="entry name" value="recQ_fam"/>
    <property type="match status" value="1"/>
</dbReference>
<dbReference type="InterPro" id="IPR011545">
    <property type="entry name" value="DEAD/DEAH_box_helicase_dom"/>
</dbReference>
<dbReference type="EC" id="5.6.2.4" evidence="11"/>
<evidence type="ECO:0000256" key="5">
    <source>
        <dbReference type="ARBA" id="ARBA00022806"/>
    </source>
</evidence>
<evidence type="ECO:0000256" key="2">
    <source>
        <dbReference type="ARBA" id="ARBA00005446"/>
    </source>
</evidence>
<dbReference type="PROSITE" id="PS51194">
    <property type="entry name" value="HELICASE_CTER"/>
    <property type="match status" value="1"/>
</dbReference>
<dbReference type="FunFam" id="3.40.50.300:FF:001975">
    <property type="entry name" value="ATP-dependent DNA helicase"/>
    <property type="match status" value="1"/>
</dbReference>
<dbReference type="Pfam" id="PF00271">
    <property type="entry name" value="Helicase_C"/>
    <property type="match status" value="1"/>
</dbReference>
<dbReference type="InterPro" id="IPR027417">
    <property type="entry name" value="P-loop_NTPase"/>
</dbReference>
<dbReference type="InterPro" id="IPR004589">
    <property type="entry name" value="DNA_helicase_ATP-dep_RecQ"/>
</dbReference>
<feature type="domain" description="Helicase ATP-binding" evidence="12">
    <location>
        <begin position="92"/>
        <end position="267"/>
    </location>
</feature>
<organism evidence="14 15">
    <name type="scientific">Phlebiopsis gigantea (strain 11061_1 CR5-6)</name>
    <name type="common">White-rot fungus</name>
    <name type="synonym">Peniophora gigantea</name>
    <dbReference type="NCBI Taxonomy" id="745531"/>
    <lineage>
        <taxon>Eukaryota</taxon>
        <taxon>Fungi</taxon>
        <taxon>Dikarya</taxon>
        <taxon>Basidiomycota</taxon>
        <taxon>Agaricomycotina</taxon>
        <taxon>Agaricomycetes</taxon>
        <taxon>Polyporales</taxon>
        <taxon>Phanerochaetaceae</taxon>
        <taxon>Phlebiopsis</taxon>
    </lineage>
</organism>
<name>A0A0C3RT08_PHLG1</name>
<dbReference type="InterPro" id="IPR018982">
    <property type="entry name" value="RQC_domain"/>
</dbReference>
<dbReference type="GO" id="GO:0005737">
    <property type="term" value="C:cytoplasm"/>
    <property type="evidence" value="ECO:0007669"/>
    <property type="project" value="TreeGrafter"/>
</dbReference>
<dbReference type="GO" id="GO:0005634">
    <property type="term" value="C:nucleus"/>
    <property type="evidence" value="ECO:0007669"/>
    <property type="project" value="UniProtKB-SubCell"/>
</dbReference>
<dbReference type="PROSITE" id="PS51192">
    <property type="entry name" value="HELICASE_ATP_BIND_1"/>
    <property type="match status" value="1"/>
</dbReference>
<dbReference type="SMART" id="SM00487">
    <property type="entry name" value="DEXDc"/>
    <property type="match status" value="1"/>
</dbReference>
<evidence type="ECO:0000259" key="12">
    <source>
        <dbReference type="PROSITE" id="PS51192"/>
    </source>
</evidence>
<dbReference type="GO" id="GO:0006260">
    <property type="term" value="P:DNA replication"/>
    <property type="evidence" value="ECO:0007669"/>
    <property type="project" value="InterPro"/>
</dbReference>
<evidence type="ECO:0000313" key="14">
    <source>
        <dbReference type="EMBL" id="KIP03666.1"/>
    </source>
</evidence>
<dbReference type="PANTHER" id="PTHR13710:SF153">
    <property type="entry name" value="RECQ-LIKE DNA HELICASE BLM"/>
    <property type="match status" value="1"/>
</dbReference>